<evidence type="ECO:0000313" key="2">
    <source>
        <dbReference type="Proteomes" id="UP000000238"/>
    </source>
</evidence>
<reference evidence="1 2" key="1">
    <citation type="journal article" date="2005" name="Nucleic Acids Res.">
        <title>Genomic blueprint of Hahella chejuensis, a marine microbe producing an algicidal agent.</title>
        <authorList>
            <person name="Jeong H."/>
            <person name="Yim J.H."/>
            <person name="Lee C."/>
            <person name="Choi S.-H."/>
            <person name="Park Y.K."/>
            <person name="Yoon S.H."/>
            <person name="Hur C.-G."/>
            <person name="Kang H.-Y."/>
            <person name="Kim D."/>
            <person name="Lee H.H."/>
            <person name="Park K.H."/>
            <person name="Park S.-H."/>
            <person name="Park H.-S."/>
            <person name="Lee H.K."/>
            <person name="Oh T.K."/>
            <person name="Kim J.F."/>
        </authorList>
    </citation>
    <scope>NUCLEOTIDE SEQUENCE [LARGE SCALE GENOMIC DNA]</scope>
    <source>
        <strain evidence="1 2">KCTC 2396</strain>
    </source>
</reference>
<evidence type="ECO:0000313" key="1">
    <source>
        <dbReference type="EMBL" id="ABC32747.1"/>
    </source>
</evidence>
<name>Q2S9C7_HAHCH</name>
<keyword evidence="2" id="KW-1185">Reference proteome</keyword>
<protein>
    <submittedName>
        <fullName evidence="1">Uncharacterized protein</fullName>
    </submittedName>
</protein>
<dbReference type="KEGG" id="hch:HCH_06099"/>
<dbReference type="EMBL" id="CP000155">
    <property type="protein sequence ID" value="ABC32747.1"/>
    <property type="molecule type" value="Genomic_DNA"/>
</dbReference>
<organism evidence="1 2">
    <name type="scientific">Hahella chejuensis (strain KCTC 2396)</name>
    <dbReference type="NCBI Taxonomy" id="349521"/>
    <lineage>
        <taxon>Bacteria</taxon>
        <taxon>Pseudomonadati</taxon>
        <taxon>Pseudomonadota</taxon>
        <taxon>Gammaproteobacteria</taxon>
        <taxon>Oceanospirillales</taxon>
        <taxon>Hahellaceae</taxon>
        <taxon>Hahella</taxon>
    </lineage>
</organism>
<proteinExistence type="predicted"/>
<dbReference type="Proteomes" id="UP000000238">
    <property type="component" value="Chromosome"/>
</dbReference>
<dbReference type="HOGENOM" id="CLU_3382147_0_0_6"/>
<dbReference type="AlphaFoldDB" id="Q2S9C7"/>
<accession>Q2S9C7</accession>
<gene>
    <name evidence="1" type="ordered locus">HCH_06099</name>
</gene>
<sequence length="33" mass="3643">MLGDKTPVLIPPLQRVDAEARADKTVHIPFDKA</sequence>